<dbReference type="InterPro" id="IPR009057">
    <property type="entry name" value="Homeodomain-like_sf"/>
</dbReference>
<evidence type="ECO:0000313" key="7">
    <source>
        <dbReference type="EMBL" id="CEJ06484.1"/>
    </source>
</evidence>
<evidence type="ECO:0000259" key="5">
    <source>
        <dbReference type="PROSITE" id="PS50977"/>
    </source>
</evidence>
<evidence type="ECO:0000256" key="1">
    <source>
        <dbReference type="ARBA" id="ARBA00023015"/>
    </source>
</evidence>
<organism evidence="6">
    <name type="scientific">Acididesulfobacillus acetoxydans</name>
    <dbReference type="NCBI Taxonomy" id="1561005"/>
    <lineage>
        <taxon>Bacteria</taxon>
        <taxon>Bacillati</taxon>
        <taxon>Bacillota</taxon>
        <taxon>Clostridia</taxon>
        <taxon>Eubacteriales</taxon>
        <taxon>Peptococcaceae</taxon>
        <taxon>Acididesulfobacillus</taxon>
    </lineage>
</organism>
<name>A0A8S0XA95_9FIRM</name>
<dbReference type="GO" id="GO:0000976">
    <property type="term" value="F:transcription cis-regulatory region binding"/>
    <property type="evidence" value="ECO:0007669"/>
    <property type="project" value="TreeGrafter"/>
</dbReference>
<keyword evidence="3" id="KW-0804">Transcription</keyword>
<dbReference type="PANTHER" id="PTHR30055">
    <property type="entry name" value="HTH-TYPE TRANSCRIPTIONAL REGULATOR RUTR"/>
    <property type="match status" value="1"/>
</dbReference>
<reference evidence="6" key="2">
    <citation type="submission" date="2020-01" db="EMBL/GenBank/DDBJ databases">
        <authorList>
            <person name="Hornung B."/>
        </authorList>
    </citation>
    <scope>NUCLEOTIDE SEQUENCE</scope>
    <source>
        <strain evidence="6">PacBioINE</strain>
    </source>
</reference>
<keyword evidence="2 4" id="KW-0238">DNA-binding</keyword>
<accession>A0A8S0XA95</accession>
<dbReference type="SUPFAM" id="SSF48498">
    <property type="entry name" value="Tetracyclin repressor-like, C-terminal domain"/>
    <property type="match status" value="1"/>
</dbReference>
<evidence type="ECO:0000256" key="3">
    <source>
        <dbReference type="ARBA" id="ARBA00023163"/>
    </source>
</evidence>
<dbReference type="KEGG" id="aacx:DEACI_0232"/>
<keyword evidence="1" id="KW-0805">Transcription regulation</keyword>
<proteinExistence type="predicted"/>
<dbReference type="PROSITE" id="PS50977">
    <property type="entry name" value="HTH_TETR_2"/>
    <property type="match status" value="1"/>
</dbReference>
<dbReference type="InterPro" id="IPR050109">
    <property type="entry name" value="HTH-type_TetR-like_transc_reg"/>
</dbReference>
<dbReference type="PRINTS" id="PR00455">
    <property type="entry name" value="HTHTETR"/>
</dbReference>
<dbReference type="Pfam" id="PF00440">
    <property type="entry name" value="TetR_N"/>
    <property type="match status" value="1"/>
</dbReference>
<keyword evidence="8" id="KW-1185">Reference proteome</keyword>
<dbReference type="EMBL" id="LR746496">
    <property type="protein sequence ID" value="CAA7599606.1"/>
    <property type="molecule type" value="Genomic_DNA"/>
</dbReference>
<reference evidence="7" key="1">
    <citation type="submission" date="2014-11" db="EMBL/GenBank/DDBJ databases">
        <authorList>
            <person name="Hornung B.V."/>
        </authorList>
    </citation>
    <scope>NUCLEOTIDE SEQUENCE</scope>
    <source>
        <strain evidence="7">INE</strain>
    </source>
</reference>
<dbReference type="PANTHER" id="PTHR30055:SF234">
    <property type="entry name" value="HTH-TYPE TRANSCRIPTIONAL REGULATOR BETI"/>
    <property type="match status" value="1"/>
</dbReference>
<dbReference type="InterPro" id="IPR036271">
    <property type="entry name" value="Tet_transcr_reg_TetR-rel_C_sf"/>
</dbReference>
<protein>
    <submittedName>
        <fullName evidence="6">Bacterial regulatory proteins, tetR family</fullName>
    </submittedName>
    <submittedName>
        <fullName evidence="7">TetR bacterial regulatory protein HTH signature</fullName>
    </submittedName>
</protein>
<sequence>MSEEVRAQSEADTRSRVMRAALEEFYLWGYKGTSTKRIAERAGVNEVTIFRHFGCKSELLRAAAEQAFQELSIPIPGEEYLRLPLRASLSKFIGAYLEMPGGQTDLFTLGMSESFAQPQMAELFKSYAWQNRVNLAEYFRQMHSAGKLRETNFSVLAHIVLSAVYSLVMVKRRAPEKVSRDLKDEEVLACLVNGIACAYGAEPEGGEGEESKDQD</sequence>
<dbReference type="SUPFAM" id="SSF46689">
    <property type="entry name" value="Homeodomain-like"/>
    <property type="match status" value="1"/>
</dbReference>
<dbReference type="AlphaFoldDB" id="A0A8S0XA95"/>
<evidence type="ECO:0000313" key="8">
    <source>
        <dbReference type="Proteomes" id="UP001071230"/>
    </source>
</evidence>
<dbReference type="InterPro" id="IPR001647">
    <property type="entry name" value="HTH_TetR"/>
</dbReference>
<feature type="domain" description="HTH tetR-type" evidence="5">
    <location>
        <begin position="11"/>
        <end position="71"/>
    </location>
</feature>
<evidence type="ECO:0000256" key="2">
    <source>
        <dbReference type="ARBA" id="ARBA00023125"/>
    </source>
</evidence>
<dbReference type="RefSeq" id="WP_240983388.1">
    <property type="nucleotide sequence ID" value="NZ_CDGJ01000028.1"/>
</dbReference>
<dbReference type="Gene3D" id="1.10.357.10">
    <property type="entry name" value="Tetracycline Repressor, domain 2"/>
    <property type="match status" value="1"/>
</dbReference>
<dbReference type="Gene3D" id="1.10.10.60">
    <property type="entry name" value="Homeodomain-like"/>
    <property type="match status" value="1"/>
</dbReference>
<dbReference type="Proteomes" id="UP000836597">
    <property type="component" value="Chromosome"/>
</dbReference>
<dbReference type="GO" id="GO:0003700">
    <property type="term" value="F:DNA-binding transcription factor activity"/>
    <property type="evidence" value="ECO:0007669"/>
    <property type="project" value="TreeGrafter"/>
</dbReference>
<evidence type="ECO:0000256" key="4">
    <source>
        <dbReference type="PROSITE-ProRule" id="PRU00335"/>
    </source>
</evidence>
<feature type="DNA-binding region" description="H-T-H motif" evidence="4">
    <location>
        <begin position="34"/>
        <end position="53"/>
    </location>
</feature>
<evidence type="ECO:0000313" key="6">
    <source>
        <dbReference type="EMBL" id="CAA7599606.1"/>
    </source>
</evidence>
<dbReference type="Proteomes" id="UP001071230">
    <property type="component" value="Unassembled WGS sequence"/>
</dbReference>
<gene>
    <name evidence="6" type="ORF">DEACI_0232</name>
    <name evidence="7" type="ORF">DEACI_0932</name>
</gene>
<dbReference type="EMBL" id="CDGJ01000028">
    <property type="protein sequence ID" value="CEJ06484.1"/>
    <property type="molecule type" value="Genomic_DNA"/>
</dbReference>